<dbReference type="InterPro" id="IPR013785">
    <property type="entry name" value="Aldolase_TIM"/>
</dbReference>
<keyword evidence="5" id="KW-0288">FMN</keyword>
<evidence type="ECO:0000256" key="4">
    <source>
        <dbReference type="ARBA" id="ARBA00022630"/>
    </source>
</evidence>
<keyword evidence="7" id="KW-0503">Monooxygenase</keyword>
<evidence type="ECO:0000313" key="8">
    <source>
        <dbReference type="EMBL" id="MFC5604692.1"/>
    </source>
</evidence>
<dbReference type="SUPFAM" id="SSF51412">
    <property type="entry name" value="Inosine monophosphate dehydrogenase (IMPDH)"/>
    <property type="match status" value="1"/>
</dbReference>
<organism evidence="8 9">
    <name type="scientific">Sporosarcina koreensis</name>
    <dbReference type="NCBI Taxonomy" id="334735"/>
    <lineage>
        <taxon>Bacteria</taxon>
        <taxon>Bacillati</taxon>
        <taxon>Bacillota</taxon>
        <taxon>Bacilli</taxon>
        <taxon>Bacillales</taxon>
        <taxon>Caryophanaceae</taxon>
        <taxon>Sporosarcina</taxon>
    </lineage>
</organism>
<dbReference type="Proteomes" id="UP001596071">
    <property type="component" value="Unassembled WGS sequence"/>
</dbReference>
<evidence type="ECO:0000256" key="7">
    <source>
        <dbReference type="ARBA" id="ARBA00023033"/>
    </source>
</evidence>
<dbReference type="CDD" id="cd04730">
    <property type="entry name" value="NPD_like"/>
    <property type="match status" value="1"/>
</dbReference>
<protein>
    <recommendedName>
        <fullName evidence="3">Probable nitronate monooxygenase</fullName>
    </recommendedName>
</protein>
<dbReference type="Gene3D" id="3.20.20.70">
    <property type="entry name" value="Aldolase class I"/>
    <property type="match status" value="1"/>
</dbReference>
<keyword evidence="4" id="KW-0285">Flavoprotein</keyword>
<dbReference type="GO" id="GO:0016491">
    <property type="term" value="F:oxidoreductase activity"/>
    <property type="evidence" value="ECO:0007669"/>
    <property type="project" value="UniProtKB-KW"/>
</dbReference>
<proteinExistence type="inferred from homology"/>
<accession>A0ABW0U0C5</accession>
<evidence type="ECO:0000256" key="3">
    <source>
        <dbReference type="ARBA" id="ARBA00013457"/>
    </source>
</evidence>
<comment type="caution">
    <text evidence="8">The sequence shown here is derived from an EMBL/GenBank/DDBJ whole genome shotgun (WGS) entry which is preliminary data.</text>
</comment>
<comment type="similarity">
    <text evidence="2">Belongs to the nitronate monooxygenase family. NMO class I subfamily.</text>
</comment>
<keyword evidence="6 8" id="KW-0560">Oxidoreductase</keyword>
<evidence type="ECO:0000313" key="9">
    <source>
        <dbReference type="Proteomes" id="UP001596071"/>
    </source>
</evidence>
<evidence type="ECO:0000256" key="1">
    <source>
        <dbReference type="ARBA" id="ARBA00003535"/>
    </source>
</evidence>
<dbReference type="Pfam" id="PF03060">
    <property type="entry name" value="NMO"/>
    <property type="match status" value="1"/>
</dbReference>
<keyword evidence="9" id="KW-1185">Reference proteome</keyword>
<reference evidence="9" key="1">
    <citation type="journal article" date="2019" name="Int. J. Syst. Evol. Microbiol.">
        <title>The Global Catalogue of Microorganisms (GCM) 10K type strain sequencing project: providing services to taxonomists for standard genome sequencing and annotation.</title>
        <authorList>
            <consortium name="The Broad Institute Genomics Platform"/>
            <consortium name="The Broad Institute Genome Sequencing Center for Infectious Disease"/>
            <person name="Wu L."/>
            <person name="Ma J."/>
        </authorList>
    </citation>
    <scope>NUCLEOTIDE SEQUENCE [LARGE SCALE GENOMIC DNA]</scope>
    <source>
        <strain evidence="9">KACC 11299</strain>
    </source>
</reference>
<comment type="function">
    <text evidence="1">Nitronate monooxygenase that uses molecular oxygen to catalyze the oxidative denitrification of alkyl nitronates. Acts on propionate 3-nitronate (P3N), the presumed physiological substrate. Probably functions in the detoxification of P3N, a metabolic poison produced by plants and fungi as a defense mechanism.</text>
</comment>
<evidence type="ECO:0000256" key="2">
    <source>
        <dbReference type="ARBA" id="ARBA00009881"/>
    </source>
</evidence>
<sequence>MEVLDGKEKKLIGKTSIPVIMAPMFLVSSPQSVIEACKAGIIGTFPLLNARSPEALENWFQTIRESLDPARLNPSDIISPWGVNLIVHKTNKRLDEHLEAIRKYEPPIVITSLGNPQAVVDLVHEYGGVVLSDVISVKHARKAAEAGVDGLILVCNGAGGHGGTLNPFAFVGEVKQFWKGLTIVAGCISNGRDIVAVQALGADFAYMGTRFIAAKETMADDQYKEMLLAASATEIIYTDAISGVKGNYLIPSIVNAGLDPENLQKKRDFNSNFRENGPKAWKNIWGAGQGVGAIKEIQSIAAIVENLQEEYLQALKRLQQF</sequence>
<dbReference type="PANTHER" id="PTHR42747">
    <property type="entry name" value="NITRONATE MONOOXYGENASE-RELATED"/>
    <property type="match status" value="1"/>
</dbReference>
<dbReference type="EMBL" id="JBHSNP010000028">
    <property type="protein sequence ID" value="MFC5604692.1"/>
    <property type="molecule type" value="Genomic_DNA"/>
</dbReference>
<evidence type="ECO:0000256" key="6">
    <source>
        <dbReference type="ARBA" id="ARBA00023002"/>
    </source>
</evidence>
<dbReference type="PANTHER" id="PTHR42747:SF4">
    <property type="entry name" value="BLR1330 PROTEIN"/>
    <property type="match status" value="1"/>
</dbReference>
<evidence type="ECO:0000256" key="5">
    <source>
        <dbReference type="ARBA" id="ARBA00022643"/>
    </source>
</evidence>
<name>A0ABW0U0C5_9BACL</name>
<gene>
    <name evidence="8" type="ORF">ACFPTP_15765</name>
</gene>
<dbReference type="RefSeq" id="WP_381446716.1">
    <property type="nucleotide sequence ID" value="NZ_JBHSNP010000028.1"/>
</dbReference>
<dbReference type="InterPro" id="IPR004136">
    <property type="entry name" value="NMO"/>
</dbReference>